<sequence>MRVYDLTSDNEESSERSVPQRQSARIREKMDRTLKNVGEKRDREVIEINDSESSTKRQATKGRRKGQNAGRKPQLAAKNKVAKEKRKKRFRSSCPEKIQQRIERAKNQRMFLLSREVIAHAQQKFAVLGSTGNVYSVDLGHIPNCNCPDFVRGNLCKHILFVYLKVLRVSSESPYIYQAALLTSELEEILTNAPDVTSLANEKTRKAYEAHCQGGAEESDSSLRKAITGECPICYEEMKPTDQLVWCKVQCGNNVHEECWSHWSLAKRKSGEQVTCVYCRAEWDGEKGKTRSGYLNLGNIQGMSKRRSEPSSRRS</sequence>
<evidence type="ECO:0000259" key="3">
    <source>
        <dbReference type="PROSITE" id="PS50089"/>
    </source>
</evidence>
<feature type="compositionally biased region" description="Basic and acidic residues" evidence="2">
    <location>
        <begin position="25"/>
        <end position="46"/>
    </location>
</feature>
<dbReference type="AlphaFoldDB" id="A0A1Y1YHR5"/>
<dbReference type="InterPro" id="IPR013083">
    <property type="entry name" value="Znf_RING/FYVE/PHD"/>
</dbReference>
<evidence type="ECO:0008006" key="7">
    <source>
        <dbReference type="Google" id="ProtNLM"/>
    </source>
</evidence>
<dbReference type="OrthoDB" id="2122982at2759"/>
<dbReference type="PANTHER" id="PTHR21540:SF0">
    <property type="entry name" value="PHD FAMILY PROTEIN"/>
    <property type="match status" value="1"/>
</dbReference>
<dbReference type="EMBL" id="MCFE01000131">
    <property type="protein sequence ID" value="ORX97519.1"/>
    <property type="molecule type" value="Genomic_DNA"/>
</dbReference>
<protein>
    <recommendedName>
        <fullName evidence="7">SWIM-type domain-containing protein</fullName>
    </recommendedName>
</protein>
<dbReference type="InterPro" id="IPR039903">
    <property type="entry name" value="Zswim2"/>
</dbReference>
<feature type="domain" description="SWIM-type" evidence="4">
    <location>
        <begin position="135"/>
        <end position="167"/>
    </location>
</feature>
<proteinExistence type="predicted"/>
<accession>A0A1Y1YHR5</accession>
<dbReference type="Gene3D" id="3.30.40.10">
    <property type="entry name" value="Zinc/RING finger domain, C3HC4 (zinc finger)"/>
    <property type="match status" value="1"/>
</dbReference>
<evidence type="ECO:0000256" key="1">
    <source>
        <dbReference type="PROSITE-ProRule" id="PRU00175"/>
    </source>
</evidence>
<dbReference type="Pfam" id="PF04434">
    <property type="entry name" value="SWIM"/>
    <property type="match status" value="1"/>
</dbReference>
<keyword evidence="6" id="KW-1185">Reference proteome</keyword>
<feature type="domain" description="RING-type" evidence="3">
    <location>
        <begin position="231"/>
        <end position="280"/>
    </location>
</feature>
<dbReference type="GO" id="GO:0061630">
    <property type="term" value="F:ubiquitin protein ligase activity"/>
    <property type="evidence" value="ECO:0007669"/>
    <property type="project" value="InterPro"/>
</dbReference>
<evidence type="ECO:0000313" key="6">
    <source>
        <dbReference type="Proteomes" id="UP000193498"/>
    </source>
</evidence>
<dbReference type="CDD" id="cd16494">
    <property type="entry name" value="RING-CH-C4HC3_ZSWM2"/>
    <property type="match status" value="1"/>
</dbReference>
<keyword evidence="1" id="KW-0863">Zinc-finger</keyword>
<dbReference type="GO" id="GO:0008270">
    <property type="term" value="F:zinc ion binding"/>
    <property type="evidence" value="ECO:0007669"/>
    <property type="project" value="UniProtKB-KW"/>
</dbReference>
<dbReference type="InParanoid" id="A0A1Y1YHR5"/>
<name>A0A1Y1YHR5_9FUNG</name>
<dbReference type="STRING" id="1314790.A0A1Y1YHR5"/>
<dbReference type="SUPFAM" id="SSF57850">
    <property type="entry name" value="RING/U-box"/>
    <property type="match status" value="1"/>
</dbReference>
<keyword evidence="1" id="KW-0862">Zinc</keyword>
<dbReference type="PROSITE" id="PS50089">
    <property type="entry name" value="ZF_RING_2"/>
    <property type="match status" value="1"/>
</dbReference>
<dbReference type="PANTHER" id="PTHR21540">
    <property type="entry name" value="RING FINGER AND SWIM DOMAIN-CONTAINING PROTEIN 2"/>
    <property type="match status" value="1"/>
</dbReference>
<dbReference type="InterPro" id="IPR001841">
    <property type="entry name" value="Znf_RING"/>
</dbReference>
<evidence type="ECO:0000259" key="4">
    <source>
        <dbReference type="PROSITE" id="PS50966"/>
    </source>
</evidence>
<dbReference type="Pfam" id="PF13639">
    <property type="entry name" value="zf-RING_2"/>
    <property type="match status" value="1"/>
</dbReference>
<feature type="region of interest" description="Disordered" evidence="2">
    <location>
        <begin position="1"/>
        <end position="95"/>
    </location>
</feature>
<keyword evidence="1" id="KW-0479">Metal-binding</keyword>
<gene>
    <name evidence="5" type="ORF">K493DRAFT_314040</name>
</gene>
<dbReference type="PROSITE" id="PS50966">
    <property type="entry name" value="ZF_SWIM"/>
    <property type="match status" value="1"/>
</dbReference>
<evidence type="ECO:0000313" key="5">
    <source>
        <dbReference type="EMBL" id="ORX97519.1"/>
    </source>
</evidence>
<dbReference type="Proteomes" id="UP000193498">
    <property type="component" value="Unassembled WGS sequence"/>
</dbReference>
<comment type="caution">
    <text evidence="5">The sequence shown here is derived from an EMBL/GenBank/DDBJ whole genome shotgun (WGS) entry which is preliminary data.</text>
</comment>
<reference evidence="5 6" key="1">
    <citation type="submission" date="2016-07" db="EMBL/GenBank/DDBJ databases">
        <title>Pervasive Adenine N6-methylation of Active Genes in Fungi.</title>
        <authorList>
            <consortium name="DOE Joint Genome Institute"/>
            <person name="Mondo S.J."/>
            <person name="Dannebaum R.O."/>
            <person name="Kuo R.C."/>
            <person name="Labutti K."/>
            <person name="Haridas S."/>
            <person name="Kuo A."/>
            <person name="Salamov A."/>
            <person name="Ahrendt S.R."/>
            <person name="Lipzen A."/>
            <person name="Sullivan W."/>
            <person name="Andreopoulos W.B."/>
            <person name="Clum A."/>
            <person name="Lindquist E."/>
            <person name="Daum C."/>
            <person name="Ramamoorthy G.K."/>
            <person name="Gryganskyi A."/>
            <person name="Culley D."/>
            <person name="Magnuson J.K."/>
            <person name="James T.Y."/>
            <person name="O'Malley M.A."/>
            <person name="Stajich J.E."/>
            <person name="Spatafora J.W."/>
            <person name="Visel A."/>
            <person name="Grigoriev I.V."/>
        </authorList>
    </citation>
    <scope>NUCLEOTIDE SEQUENCE [LARGE SCALE GENOMIC DNA]</scope>
    <source>
        <strain evidence="5 6">CBS 931.73</strain>
    </source>
</reference>
<dbReference type="InterPro" id="IPR007527">
    <property type="entry name" value="Znf_SWIM"/>
</dbReference>
<evidence type="ECO:0000256" key="2">
    <source>
        <dbReference type="SAM" id="MobiDB-lite"/>
    </source>
</evidence>
<organism evidence="5 6">
    <name type="scientific">Basidiobolus meristosporus CBS 931.73</name>
    <dbReference type="NCBI Taxonomy" id="1314790"/>
    <lineage>
        <taxon>Eukaryota</taxon>
        <taxon>Fungi</taxon>
        <taxon>Fungi incertae sedis</taxon>
        <taxon>Zoopagomycota</taxon>
        <taxon>Entomophthoromycotina</taxon>
        <taxon>Basidiobolomycetes</taxon>
        <taxon>Basidiobolales</taxon>
        <taxon>Basidiobolaceae</taxon>
        <taxon>Basidiobolus</taxon>
    </lineage>
</organism>